<dbReference type="FunFam" id="2.60.40.10:FF:000016">
    <property type="entry name" value="Fibroblast growth factor receptor"/>
    <property type="match status" value="1"/>
</dbReference>
<feature type="domain" description="Protein kinase" evidence="31">
    <location>
        <begin position="420"/>
        <end position="702"/>
    </location>
</feature>
<keyword evidence="5" id="KW-0597">Phosphoprotein</keyword>
<dbReference type="InterPro" id="IPR003598">
    <property type="entry name" value="Ig_sub2"/>
</dbReference>
<evidence type="ECO:0000256" key="12">
    <source>
        <dbReference type="ARBA" id="ARBA00022777"/>
    </source>
</evidence>
<dbReference type="GO" id="GO:0006915">
    <property type="term" value="P:apoptotic process"/>
    <property type="evidence" value="ECO:0007669"/>
    <property type="project" value="UniProtKB-KW"/>
</dbReference>
<evidence type="ECO:0000256" key="23">
    <source>
        <dbReference type="ARBA" id="ARBA00023329"/>
    </source>
</evidence>
<feature type="disulfide bond" evidence="28">
    <location>
        <begin position="144"/>
        <end position="196"/>
    </location>
</feature>
<feature type="disulfide bond" evidence="28">
    <location>
        <begin position="243"/>
        <end position="307"/>
    </location>
</feature>
<dbReference type="PROSITE" id="PS50011">
    <property type="entry name" value="PROTEIN_KINASE_DOM"/>
    <property type="match status" value="1"/>
</dbReference>
<keyword evidence="21" id="KW-0325">Glycoprotein</keyword>
<dbReference type="Gene3D" id="3.30.200.20">
    <property type="entry name" value="Phosphorylase Kinase, domain 1"/>
    <property type="match status" value="1"/>
</dbReference>
<accession>A0A3B1KM09</accession>
<keyword evidence="11 25" id="KW-0547">Nucleotide-binding</keyword>
<evidence type="ECO:0000256" key="1">
    <source>
        <dbReference type="ARBA" id="ARBA00004251"/>
    </source>
</evidence>
<evidence type="ECO:0000256" key="30">
    <source>
        <dbReference type="SAM" id="MobiDB-lite"/>
    </source>
</evidence>
<feature type="binding site" evidence="27">
    <location>
        <position position="510"/>
    </location>
    <ligand>
        <name>ATP</name>
        <dbReference type="ChEBI" id="CHEBI:30616"/>
    </ligand>
</feature>
<keyword evidence="17 25" id="KW-0472">Membrane</keyword>
<dbReference type="InterPro" id="IPR008266">
    <property type="entry name" value="Tyr_kinase_AS"/>
</dbReference>
<evidence type="ECO:0000256" key="24">
    <source>
        <dbReference type="ARBA" id="ARBA00051243"/>
    </source>
</evidence>
<dbReference type="SUPFAM" id="SSF48726">
    <property type="entry name" value="Immunoglobulin"/>
    <property type="match status" value="3"/>
</dbReference>
<dbReference type="FunFam" id="3.30.200.20:FF:000011">
    <property type="entry name" value="Fibroblast growth factor receptor"/>
    <property type="match status" value="1"/>
</dbReference>
<dbReference type="FunFam" id="2.60.40.10:FF:000252">
    <property type="entry name" value="Fibroblast growth factor receptor"/>
    <property type="match status" value="1"/>
</dbReference>
<feature type="binding site" evidence="27">
    <location>
        <begin position="504"/>
        <end position="506"/>
    </location>
    <ligand>
        <name>ATP</name>
        <dbReference type="ChEBI" id="CHEBI:30616"/>
    </ligand>
</feature>
<evidence type="ECO:0000256" key="7">
    <source>
        <dbReference type="ARBA" id="ARBA00022692"/>
    </source>
</evidence>
<feature type="binding site" evidence="27 29">
    <location>
        <position position="456"/>
    </location>
    <ligand>
        <name>ATP</name>
        <dbReference type="ChEBI" id="CHEBI:30616"/>
    </ligand>
</feature>
<evidence type="ECO:0000256" key="18">
    <source>
        <dbReference type="ARBA" id="ARBA00023137"/>
    </source>
</evidence>
<reference evidence="34" key="1">
    <citation type="submission" date="2013-03" db="EMBL/GenBank/DDBJ databases">
        <authorList>
            <person name="Jeffery W."/>
            <person name="Warren W."/>
            <person name="Wilson R.K."/>
        </authorList>
    </citation>
    <scope>NUCLEOTIDE SEQUENCE</scope>
    <source>
        <strain evidence="34">female</strain>
    </source>
</reference>
<evidence type="ECO:0000256" key="20">
    <source>
        <dbReference type="ARBA" id="ARBA00023170"/>
    </source>
</evidence>
<dbReference type="PANTHER" id="PTHR24416">
    <property type="entry name" value="TYROSINE-PROTEIN KINASE RECEPTOR"/>
    <property type="match status" value="1"/>
</dbReference>
<evidence type="ECO:0000256" key="26">
    <source>
        <dbReference type="PIRSR" id="PIRSR000628-1"/>
    </source>
</evidence>
<feature type="domain" description="Ig-like" evidence="32">
    <location>
        <begin position="1"/>
        <end position="97"/>
    </location>
</feature>
<dbReference type="Gene3D" id="2.60.40.10">
    <property type="entry name" value="Immunoglobulins"/>
    <property type="match status" value="3"/>
</dbReference>
<keyword evidence="15" id="KW-1133">Transmembrane helix</keyword>
<dbReference type="GO" id="GO:0005794">
    <property type="term" value="C:Golgi apparatus"/>
    <property type="evidence" value="ECO:0007669"/>
    <property type="project" value="UniProtKB-SubCell"/>
</dbReference>
<keyword evidence="9" id="KW-0732">Signal</keyword>
<evidence type="ECO:0000256" key="3">
    <source>
        <dbReference type="ARBA" id="ARBA00004555"/>
    </source>
</evidence>
<dbReference type="SUPFAM" id="SSF56112">
    <property type="entry name" value="Protein kinase-like (PK-like)"/>
    <property type="match status" value="1"/>
</dbReference>
<feature type="binding site" evidence="27">
    <location>
        <begin position="426"/>
        <end position="432"/>
    </location>
    <ligand>
        <name>ATP</name>
        <dbReference type="ChEBI" id="CHEBI:30616"/>
    </ligand>
</feature>
<keyword evidence="18 25" id="KW-0829">Tyrosine-protein kinase</keyword>
<keyword evidence="20 25" id="KW-0675">Receptor</keyword>
<evidence type="ECO:0000256" key="6">
    <source>
        <dbReference type="ARBA" id="ARBA00022679"/>
    </source>
</evidence>
<protein>
    <recommendedName>
        <fullName evidence="25">Fibroblast growth factor receptor</fullName>
        <ecNumber evidence="25">2.7.10.1</ecNumber>
    </recommendedName>
</protein>
<dbReference type="GeneTree" id="ENSGT00940000155447"/>
<evidence type="ECO:0000256" key="16">
    <source>
        <dbReference type="ARBA" id="ARBA00023034"/>
    </source>
</evidence>
<dbReference type="FunFam" id="2.60.40.10:FF:000020">
    <property type="entry name" value="Fibroblast growth factor receptor"/>
    <property type="match status" value="1"/>
</dbReference>
<keyword evidence="8" id="KW-0053">Apoptosis</keyword>
<evidence type="ECO:0000256" key="11">
    <source>
        <dbReference type="ARBA" id="ARBA00022741"/>
    </source>
</evidence>
<dbReference type="GO" id="GO:0008284">
    <property type="term" value="P:positive regulation of cell population proliferation"/>
    <property type="evidence" value="ECO:0007669"/>
    <property type="project" value="InterPro"/>
</dbReference>
<evidence type="ECO:0000256" key="9">
    <source>
        <dbReference type="ARBA" id="ARBA00022729"/>
    </source>
</evidence>
<dbReference type="PROSITE" id="PS00109">
    <property type="entry name" value="PROTEIN_KINASE_TYR"/>
    <property type="match status" value="1"/>
</dbReference>
<dbReference type="InterPro" id="IPR017441">
    <property type="entry name" value="Protein_kinase_ATP_BS"/>
</dbReference>
<dbReference type="InterPro" id="IPR020635">
    <property type="entry name" value="Tyr_kinase_cat_dom"/>
</dbReference>
<evidence type="ECO:0000313" key="34">
    <source>
        <dbReference type="Proteomes" id="UP000018467"/>
    </source>
</evidence>
<dbReference type="Ensembl" id="ENSAMXT00000045622.1">
    <property type="protein sequence ID" value="ENSAMXP00000055046.1"/>
    <property type="gene ID" value="ENSAMXG00000003805.2"/>
</dbReference>
<feature type="active site" description="Proton acceptor" evidence="26">
    <location>
        <position position="565"/>
    </location>
</feature>
<feature type="region of interest" description="Disordered" evidence="30">
    <location>
        <begin position="371"/>
        <end position="393"/>
    </location>
</feature>
<reference evidence="34" key="2">
    <citation type="journal article" date="2014" name="Nat. Commun.">
        <title>The cavefish genome reveals candidate genes for eye loss.</title>
        <authorList>
            <person name="McGaugh S.E."/>
            <person name="Gross J.B."/>
            <person name="Aken B."/>
            <person name="Blin M."/>
            <person name="Borowsky R."/>
            <person name="Chalopin D."/>
            <person name="Hinaux H."/>
            <person name="Jeffery W.R."/>
            <person name="Keene A."/>
            <person name="Ma L."/>
            <person name="Minx P."/>
            <person name="Murphy D."/>
            <person name="O'Quin K.E."/>
            <person name="Retaux S."/>
            <person name="Rohner N."/>
            <person name="Searle S.M."/>
            <person name="Stahl B.A."/>
            <person name="Tabin C."/>
            <person name="Volff J.N."/>
            <person name="Yoshizawa M."/>
            <person name="Warren W.C."/>
        </authorList>
    </citation>
    <scope>NUCLEOTIDE SEQUENCE [LARGE SCALE GENOMIC DNA]</scope>
    <source>
        <strain evidence="34">female</strain>
    </source>
</reference>
<comment type="catalytic activity">
    <reaction evidence="24 25">
        <text>L-tyrosyl-[protein] + ATP = O-phospho-L-tyrosyl-[protein] + ADP + H(+)</text>
        <dbReference type="Rhea" id="RHEA:10596"/>
        <dbReference type="Rhea" id="RHEA-COMP:10136"/>
        <dbReference type="Rhea" id="RHEA-COMP:20101"/>
        <dbReference type="ChEBI" id="CHEBI:15378"/>
        <dbReference type="ChEBI" id="CHEBI:30616"/>
        <dbReference type="ChEBI" id="CHEBI:46858"/>
        <dbReference type="ChEBI" id="CHEBI:61978"/>
        <dbReference type="ChEBI" id="CHEBI:456216"/>
        <dbReference type="EC" id="2.7.10.1"/>
    </reaction>
</comment>
<feature type="binding site" evidence="27">
    <location>
        <position position="569"/>
    </location>
    <ligand>
        <name>ATP</name>
        <dbReference type="ChEBI" id="CHEBI:30616"/>
    </ligand>
</feature>
<dbReference type="GO" id="GO:0017134">
    <property type="term" value="F:fibroblast growth factor binding"/>
    <property type="evidence" value="ECO:0007669"/>
    <property type="project" value="TreeGrafter"/>
</dbReference>
<dbReference type="InterPro" id="IPR013783">
    <property type="entry name" value="Ig-like_fold"/>
</dbReference>
<evidence type="ECO:0000256" key="21">
    <source>
        <dbReference type="ARBA" id="ARBA00023180"/>
    </source>
</evidence>
<evidence type="ECO:0000313" key="33">
    <source>
        <dbReference type="Ensembl" id="ENSAMXP00000055046.1"/>
    </source>
</evidence>
<dbReference type="Pfam" id="PF13927">
    <property type="entry name" value="Ig_3"/>
    <property type="match status" value="2"/>
</dbReference>
<evidence type="ECO:0000256" key="25">
    <source>
        <dbReference type="PIRNR" id="PIRNR000628"/>
    </source>
</evidence>
<feature type="binding site" evidence="27">
    <location>
        <position position="583"/>
    </location>
    <ligand>
        <name>ATP</name>
        <dbReference type="ChEBI" id="CHEBI:30616"/>
    </ligand>
</feature>
<keyword evidence="6 25" id="KW-0808">Transferase</keyword>
<dbReference type="GO" id="GO:0007420">
    <property type="term" value="P:brain development"/>
    <property type="evidence" value="ECO:0007669"/>
    <property type="project" value="UniProtKB-ARBA"/>
</dbReference>
<dbReference type="InterPro" id="IPR016248">
    <property type="entry name" value="FGF_rcpt_fam"/>
</dbReference>
<evidence type="ECO:0000259" key="32">
    <source>
        <dbReference type="PROSITE" id="PS50835"/>
    </source>
</evidence>
<evidence type="ECO:0000256" key="29">
    <source>
        <dbReference type="PROSITE-ProRule" id="PRU10141"/>
    </source>
</evidence>
<dbReference type="CDD" id="cd05857">
    <property type="entry name" value="IgI_2_FGFR"/>
    <property type="match status" value="1"/>
</dbReference>
<evidence type="ECO:0000256" key="5">
    <source>
        <dbReference type="ARBA" id="ARBA00022553"/>
    </source>
</evidence>
<dbReference type="Pfam" id="PF07714">
    <property type="entry name" value="PK_Tyr_Ser-Thr"/>
    <property type="match status" value="1"/>
</dbReference>
<dbReference type="PROSITE" id="PS00107">
    <property type="entry name" value="PROTEIN_KINASE_ATP"/>
    <property type="match status" value="1"/>
</dbReference>
<keyword evidence="34" id="KW-1185">Reference proteome</keyword>
<evidence type="ECO:0000256" key="22">
    <source>
        <dbReference type="ARBA" id="ARBA00023319"/>
    </source>
</evidence>
<dbReference type="EC" id="2.7.10.1" evidence="25"/>
<dbReference type="SMART" id="SM00409">
    <property type="entry name" value="IG"/>
    <property type="match status" value="3"/>
</dbReference>
<dbReference type="GO" id="GO:0051216">
    <property type="term" value="P:cartilage development"/>
    <property type="evidence" value="ECO:0007669"/>
    <property type="project" value="UniProtKB-ARBA"/>
</dbReference>
<dbReference type="GO" id="GO:0005886">
    <property type="term" value="C:plasma membrane"/>
    <property type="evidence" value="ECO:0007669"/>
    <property type="project" value="UniProtKB-SubCell"/>
</dbReference>
<keyword evidence="19 28" id="KW-1015">Disulfide bond</keyword>
<evidence type="ECO:0000256" key="14">
    <source>
        <dbReference type="ARBA" id="ARBA00022843"/>
    </source>
</evidence>
<evidence type="ECO:0000259" key="31">
    <source>
        <dbReference type="PROSITE" id="PS50011"/>
    </source>
</evidence>
<dbReference type="GO" id="GO:0043235">
    <property type="term" value="C:receptor complex"/>
    <property type="evidence" value="ECO:0007669"/>
    <property type="project" value="TreeGrafter"/>
</dbReference>
<dbReference type="InterPro" id="IPR003599">
    <property type="entry name" value="Ig_sub"/>
</dbReference>
<keyword evidence="7" id="KW-0812">Transmembrane</keyword>
<dbReference type="PIRSF" id="PIRSF000628">
    <property type="entry name" value="FGFR"/>
    <property type="match status" value="1"/>
</dbReference>
<dbReference type="PRINTS" id="PR00109">
    <property type="entry name" value="TYRKINASE"/>
</dbReference>
<dbReference type="InterPro" id="IPR001245">
    <property type="entry name" value="Ser-Thr/Tyr_kinase_cat_dom"/>
</dbReference>
<keyword evidence="4" id="KW-1003">Cell membrane</keyword>
<evidence type="ECO:0000256" key="2">
    <source>
        <dbReference type="ARBA" id="ARBA00004541"/>
    </source>
</evidence>
<keyword evidence="12 25" id="KW-0418">Kinase</keyword>
<reference evidence="33" key="3">
    <citation type="submission" date="2025-08" db="UniProtKB">
        <authorList>
            <consortium name="Ensembl"/>
        </authorList>
    </citation>
    <scope>IDENTIFICATION</scope>
</reference>
<dbReference type="InterPro" id="IPR000719">
    <property type="entry name" value="Prot_kinase_dom"/>
</dbReference>
<dbReference type="InterPro" id="IPR013098">
    <property type="entry name" value="Ig_I-set"/>
</dbReference>
<feature type="disulfide bond" evidence="28">
    <location>
        <begin position="40"/>
        <end position="85"/>
    </location>
</feature>
<feature type="domain" description="Ig-like" evidence="32">
    <location>
        <begin position="221"/>
        <end position="323"/>
    </location>
</feature>
<evidence type="ECO:0000256" key="13">
    <source>
        <dbReference type="ARBA" id="ARBA00022840"/>
    </source>
</evidence>
<evidence type="ECO:0000256" key="27">
    <source>
        <dbReference type="PIRSR" id="PIRSR000628-2"/>
    </source>
</evidence>
<keyword evidence="22" id="KW-0393">Immunoglobulin domain</keyword>
<organism evidence="33 34">
    <name type="scientific">Astyanax mexicanus</name>
    <name type="common">Blind cave fish</name>
    <name type="synonym">Astyanax fasciatus mexicanus</name>
    <dbReference type="NCBI Taxonomy" id="7994"/>
    <lineage>
        <taxon>Eukaryota</taxon>
        <taxon>Metazoa</taxon>
        <taxon>Chordata</taxon>
        <taxon>Craniata</taxon>
        <taxon>Vertebrata</taxon>
        <taxon>Euteleostomi</taxon>
        <taxon>Actinopterygii</taxon>
        <taxon>Neopterygii</taxon>
        <taxon>Teleostei</taxon>
        <taxon>Ostariophysi</taxon>
        <taxon>Characiformes</taxon>
        <taxon>Characoidei</taxon>
        <taxon>Acestrorhamphidae</taxon>
        <taxon>Acestrorhamphinae</taxon>
        <taxon>Astyanax</taxon>
    </lineage>
</organism>
<evidence type="ECO:0000256" key="10">
    <source>
        <dbReference type="ARBA" id="ARBA00022737"/>
    </source>
</evidence>
<dbReference type="GO" id="GO:0007498">
    <property type="term" value="P:mesoderm development"/>
    <property type="evidence" value="ECO:0007669"/>
    <property type="project" value="UniProtKB-ARBA"/>
</dbReference>
<dbReference type="SMART" id="SM00219">
    <property type="entry name" value="TyrKc"/>
    <property type="match status" value="1"/>
</dbReference>
<dbReference type="InterPro" id="IPR011009">
    <property type="entry name" value="Kinase-like_dom_sf"/>
</dbReference>
<feature type="compositionally biased region" description="Low complexity" evidence="30">
    <location>
        <begin position="374"/>
        <end position="384"/>
    </location>
</feature>
<dbReference type="PANTHER" id="PTHR24416:SF130">
    <property type="entry name" value="FIBROBLAST GROWTH FACTOR RECEPTOR 2"/>
    <property type="match status" value="1"/>
</dbReference>
<dbReference type="Gene3D" id="1.10.510.10">
    <property type="entry name" value="Transferase(Phosphotransferase) domain 1"/>
    <property type="match status" value="1"/>
</dbReference>
<dbReference type="InterPro" id="IPR007110">
    <property type="entry name" value="Ig-like_dom"/>
</dbReference>
<dbReference type="GO" id="GO:0031410">
    <property type="term" value="C:cytoplasmic vesicle"/>
    <property type="evidence" value="ECO:0007669"/>
    <property type="project" value="UniProtKB-SubCell"/>
</dbReference>
<dbReference type="InterPro" id="IPR050122">
    <property type="entry name" value="RTK"/>
</dbReference>
<keyword evidence="13 25" id="KW-0067">ATP-binding</keyword>
<evidence type="ECO:0000256" key="8">
    <source>
        <dbReference type="ARBA" id="ARBA00022703"/>
    </source>
</evidence>
<proteinExistence type="inferred from homology"/>
<feature type="domain" description="Ig-like" evidence="32">
    <location>
        <begin position="119"/>
        <end position="212"/>
    </location>
</feature>
<dbReference type="GO" id="GO:0007507">
    <property type="term" value="P:heart development"/>
    <property type="evidence" value="ECO:0007669"/>
    <property type="project" value="UniProtKB-ARBA"/>
</dbReference>
<dbReference type="InterPro" id="IPR036179">
    <property type="entry name" value="Ig-like_dom_sf"/>
</dbReference>
<dbReference type="SMART" id="SM00408">
    <property type="entry name" value="IGc2"/>
    <property type="match status" value="3"/>
</dbReference>
<dbReference type="FunFam" id="1.10.510.10:FF:000007">
    <property type="entry name" value="Fibroblast growth factor receptor"/>
    <property type="match status" value="1"/>
</dbReference>
<evidence type="ECO:0000256" key="17">
    <source>
        <dbReference type="ARBA" id="ARBA00023136"/>
    </source>
</evidence>
<dbReference type="Bgee" id="ENSAMXG00000003805">
    <property type="expression patterns" value="Expressed in olfactory epithelium and 14 other cell types or tissues"/>
</dbReference>
<dbReference type="GO" id="GO:0033339">
    <property type="term" value="P:pectoral fin development"/>
    <property type="evidence" value="ECO:0007669"/>
    <property type="project" value="UniProtKB-ARBA"/>
</dbReference>
<dbReference type="AlphaFoldDB" id="A0A3B1KM09"/>
<reference evidence="33" key="4">
    <citation type="submission" date="2025-09" db="UniProtKB">
        <authorList>
            <consortium name="Ensembl"/>
        </authorList>
    </citation>
    <scope>IDENTIFICATION</scope>
</reference>
<dbReference type="GO" id="GO:0045595">
    <property type="term" value="P:regulation of cell differentiation"/>
    <property type="evidence" value="ECO:0007669"/>
    <property type="project" value="UniProtKB-ARBA"/>
</dbReference>
<name>A0A3B1KM09_ASTMX</name>
<keyword evidence="23" id="KW-0968">Cytoplasmic vesicle</keyword>
<dbReference type="Pfam" id="PF07679">
    <property type="entry name" value="I-set"/>
    <property type="match status" value="1"/>
</dbReference>
<dbReference type="PROSITE" id="PS50835">
    <property type="entry name" value="IG_LIKE"/>
    <property type="match status" value="3"/>
</dbReference>
<keyword evidence="10" id="KW-0677">Repeat</keyword>
<evidence type="ECO:0000256" key="19">
    <source>
        <dbReference type="ARBA" id="ARBA00023157"/>
    </source>
</evidence>
<keyword evidence="14" id="KW-0832">Ubl conjugation</keyword>
<dbReference type="GO" id="GO:0005007">
    <property type="term" value="F:fibroblast growth factor receptor activity"/>
    <property type="evidence" value="ECO:0007669"/>
    <property type="project" value="InterPro"/>
</dbReference>
<evidence type="ECO:0000256" key="28">
    <source>
        <dbReference type="PIRSR" id="PIRSR000628-3"/>
    </source>
</evidence>
<comment type="similarity">
    <text evidence="25">Belongs to the protein kinase superfamily. Tyr protein kinase family. Fibroblast growth factor receptor subfamily.</text>
</comment>
<keyword evidence="16" id="KW-0333">Golgi apparatus</keyword>
<dbReference type="Proteomes" id="UP000018467">
    <property type="component" value="Unassembled WGS sequence"/>
</dbReference>
<dbReference type="GO" id="GO:0005524">
    <property type="term" value="F:ATP binding"/>
    <property type="evidence" value="ECO:0007669"/>
    <property type="project" value="UniProtKB-UniRule"/>
</dbReference>
<sequence>ESPEGTLQSLVCSSLCERAAVPLPPTVCSVHPGDLLRLSCPLPEAAAIVWTKDGSSLGPDNRTLIERESLQIRDATPRDSGLYTCSAEGAKHGDTLCFIVNVTGEMRPGETGEDGAEAPRWTMPDKMEKKLHAVPAANTVKFRCAAAGDPTPSMHWLKNGKPFRQEDRMGGYKVRLQHWTLIMESVVPSDKGNYTCVVENKHGSISHTYTLDVVERSPHRPILQAGLPANATAHVGEDAKFVCKVYSDAQPHIQWLHHITRNGSRYGPDGLPYVRVLKTAGVNTTDKEIEVLHLPNVTFEDAGEYTCLAGNSIGISYHSAWLTVLPGINSSPRSSSYRCCVWSYLLMPERKTRLRGQPAVHKLTKQIPLRRQVSSDSSSSMNSSTPLVRITTRRSSDHDQIIPEYDLPEDPRWEFSRDKLTLGKPLGEGCFGQVVMAEALGIDKDKPKEAVTVAVKMLKDDATEKDLSDLVSEMEMMKMIGRHKNIINLLGACTQDGPLYVIVEYASKGNLREYLRARRPPGMEYSYDIARVSDEPLTFKDLVSCTYQVARGMEYLASQKCIHRDLAARNVLVTESNVMKIADFGLARDVHNIDYYKKTTNVRHLYFVFLFAFVYHLTCGSDVCVISWSFGVLMWEIFTLGGSPYPGIPVEELFKLLKEGHRMDKPANCTNDLYMMMKDCWHAISSQRPTFKQLVEDLDRILTLTLSSQYSPCFPDTRSSCSSGDDSVFSHDPLPDEPCLPKYQHINGGIKT</sequence>
<dbReference type="GO" id="GO:0001889">
    <property type="term" value="P:liver development"/>
    <property type="evidence" value="ECO:0007669"/>
    <property type="project" value="UniProtKB-ARBA"/>
</dbReference>
<comment type="subcellular location">
    <subcellularLocation>
        <location evidence="1">Cell membrane</location>
        <topology evidence="1">Single-pass type I membrane protein</topology>
    </subcellularLocation>
    <subcellularLocation>
        <location evidence="2">Cytoplasmic vesicle</location>
    </subcellularLocation>
    <subcellularLocation>
        <location evidence="3">Golgi apparatus</location>
    </subcellularLocation>
</comment>
<evidence type="ECO:0000256" key="15">
    <source>
        <dbReference type="ARBA" id="ARBA00022989"/>
    </source>
</evidence>
<evidence type="ECO:0000256" key="4">
    <source>
        <dbReference type="ARBA" id="ARBA00022475"/>
    </source>
</evidence>